<organism evidence="6 7">
    <name type="scientific">Penicillium capsulatum</name>
    <dbReference type="NCBI Taxonomy" id="69766"/>
    <lineage>
        <taxon>Eukaryota</taxon>
        <taxon>Fungi</taxon>
        <taxon>Dikarya</taxon>
        <taxon>Ascomycota</taxon>
        <taxon>Pezizomycotina</taxon>
        <taxon>Eurotiomycetes</taxon>
        <taxon>Eurotiomycetidae</taxon>
        <taxon>Eurotiales</taxon>
        <taxon>Aspergillaceae</taxon>
        <taxon>Penicillium</taxon>
    </lineage>
</organism>
<evidence type="ECO:0000256" key="1">
    <source>
        <dbReference type="ARBA" id="ARBA00004141"/>
    </source>
</evidence>
<reference evidence="6" key="2">
    <citation type="journal article" date="2023" name="IMA Fungus">
        <title>Comparative genomic study of the Penicillium genus elucidates a diverse pangenome and 15 lateral gene transfer events.</title>
        <authorList>
            <person name="Petersen C."/>
            <person name="Sorensen T."/>
            <person name="Nielsen M.R."/>
            <person name="Sondergaard T.E."/>
            <person name="Sorensen J.L."/>
            <person name="Fitzpatrick D.A."/>
            <person name="Frisvad J.C."/>
            <person name="Nielsen K.L."/>
        </authorList>
    </citation>
    <scope>NUCLEOTIDE SEQUENCE</scope>
    <source>
        <strain evidence="6">IBT 21917</strain>
    </source>
</reference>
<protein>
    <recommendedName>
        <fullName evidence="5">Protein-S-isoprenylcysteine O-methyltransferase</fullName>
        <ecNumber evidence="5">2.1.1.100</ecNumber>
    </recommendedName>
</protein>
<keyword evidence="4 5" id="KW-0472">Membrane</keyword>
<keyword evidence="7" id="KW-1185">Reference proteome</keyword>
<dbReference type="Proteomes" id="UP001146351">
    <property type="component" value="Unassembled WGS sequence"/>
</dbReference>
<evidence type="ECO:0000256" key="4">
    <source>
        <dbReference type="ARBA" id="ARBA00023136"/>
    </source>
</evidence>
<feature type="transmembrane region" description="Helical" evidence="5">
    <location>
        <begin position="52"/>
        <end position="71"/>
    </location>
</feature>
<comment type="caution">
    <text evidence="6">The sequence shown here is derived from an EMBL/GenBank/DDBJ whole genome shotgun (WGS) entry which is preliminary data.</text>
</comment>
<proteinExistence type="inferred from homology"/>
<dbReference type="GO" id="GO:0032259">
    <property type="term" value="P:methylation"/>
    <property type="evidence" value="ECO:0007669"/>
    <property type="project" value="UniProtKB-KW"/>
</dbReference>
<sequence length="234" mass="25944">MGQADSAILALAIVASGYLITLCATPPNPPPEEKDRHGTDRIRWLVGSPATVSRRIVMAMAVYHALLIVVPEYAPARMQQICPRPQNLNSDLFTWSSVSTASLLSIFAGALVRLAAYGGLGEYFTFHLAAPGQLVTTGVYRWIQHPSYTGVFLLILGETRLFVRWDASPACFIAGSSLDAVRGLGLGVYVAGFMFGTWTLMVRVRDEEEMLRQHFGKQWEEWHRATKRFIPGLF</sequence>
<dbReference type="PANTHER" id="PTHR12714">
    <property type="entry name" value="PROTEIN-S ISOPRENYLCYSTEINE O-METHYLTRANSFERASE"/>
    <property type="match status" value="1"/>
</dbReference>
<evidence type="ECO:0000256" key="3">
    <source>
        <dbReference type="ARBA" id="ARBA00022989"/>
    </source>
</evidence>
<evidence type="ECO:0000256" key="2">
    <source>
        <dbReference type="ARBA" id="ARBA00022692"/>
    </source>
</evidence>
<keyword evidence="3 5" id="KW-1133">Transmembrane helix</keyword>
<dbReference type="GO" id="GO:0004671">
    <property type="term" value="F:protein C-terminal S-isoprenylcysteine carboxyl O-methyltransferase activity"/>
    <property type="evidence" value="ECO:0007669"/>
    <property type="project" value="UniProtKB-EC"/>
</dbReference>
<dbReference type="InterPro" id="IPR007269">
    <property type="entry name" value="ICMT_MeTrfase"/>
</dbReference>
<name>A0A9W9ILU5_9EURO</name>
<keyword evidence="5" id="KW-0256">Endoplasmic reticulum</keyword>
<keyword evidence="5 6" id="KW-0808">Transferase</keyword>
<reference evidence="6" key="1">
    <citation type="submission" date="2022-11" db="EMBL/GenBank/DDBJ databases">
        <authorList>
            <person name="Petersen C."/>
        </authorList>
    </citation>
    <scope>NUCLEOTIDE SEQUENCE</scope>
    <source>
        <strain evidence="6">IBT 21917</strain>
    </source>
</reference>
<evidence type="ECO:0000256" key="5">
    <source>
        <dbReference type="RuleBase" id="RU362022"/>
    </source>
</evidence>
<accession>A0A9W9ILU5</accession>
<dbReference type="EC" id="2.1.1.100" evidence="5"/>
<dbReference type="AlphaFoldDB" id="A0A9W9ILU5"/>
<feature type="transmembrane region" description="Helical" evidence="5">
    <location>
        <begin position="92"/>
        <end position="116"/>
    </location>
</feature>
<evidence type="ECO:0000313" key="7">
    <source>
        <dbReference type="Proteomes" id="UP001146351"/>
    </source>
</evidence>
<evidence type="ECO:0000313" key="6">
    <source>
        <dbReference type="EMBL" id="KAJ5180132.1"/>
    </source>
</evidence>
<feature type="transmembrane region" description="Helical" evidence="5">
    <location>
        <begin position="186"/>
        <end position="204"/>
    </location>
</feature>
<comment type="subcellular location">
    <subcellularLocation>
        <location evidence="5">Endoplasmic reticulum membrane</location>
        <topology evidence="5">Multi-pass membrane protein</topology>
    </subcellularLocation>
    <subcellularLocation>
        <location evidence="1">Membrane</location>
        <topology evidence="1">Multi-pass membrane protein</topology>
    </subcellularLocation>
</comment>
<gene>
    <name evidence="6" type="ORF">N7492_003342</name>
</gene>
<keyword evidence="5 6" id="KW-0489">Methyltransferase</keyword>
<comment type="similarity">
    <text evidence="5">Belongs to the class VI-like SAM-binding methyltransferase superfamily. Isoprenylcysteine carboxyl methyltransferase family.</text>
</comment>
<dbReference type="EMBL" id="JAPQKO010000002">
    <property type="protein sequence ID" value="KAJ5180132.1"/>
    <property type="molecule type" value="Genomic_DNA"/>
</dbReference>
<dbReference type="PANTHER" id="PTHR12714:SF9">
    <property type="entry name" value="PROTEIN-S-ISOPRENYLCYSTEINE O-METHYLTRANSFERASE"/>
    <property type="match status" value="1"/>
</dbReference>
<feature type="transmembrane region" description="Helical" evidence="5">
    <location>
        <begin position="7"/>
        <end position="27"/>
    </location>
</feature>
<dbReference type="GO" id="GO:0005789">
    <property type="term" value="C:endoplasmic reticulum membrane"/>
    <property type="evidence" value="ECO:0007669"/>
    <property type="project" value="UniProtKB-SubCell"/>
</dbReference>
<dbReference type="Pfam" id="PF04140">
    <property type="entry name" value="ICMT"/>
    <property type="match status" value="1"/>
</dbReference>
<dbReference type="Gene3D" id="1.20.120.1630">
    <property type="match status" value="1"/>
</dbReference>
<comment type="catalytic activity">
    <reaction evidence="5">
        <text>[protein]-C-terminal S-[(2E,6E)-farnesyl]-L-cysteine + S-adenosyl-L-methionine = [protein]-C-terminal S-[(2E,6E)-farnesyl]-L-cysteine methyl ester + S-adenosyl-L-homocysteine</text>
        <dbReference type="Rhea" id="RHEA:21672"/>
        <dbReference type="Rhea" id="RHEA-COMP:12125"/>
        <dbReference type="Rhea" id="RHEA-COMP:12126"/>
        <dbReference type="ChEBI" id="CHEBI:57856"/>
        <dbReference type="ChEBI" id="CHEBI:59789"/>
        <dbReference type="ChEBI" id="CHEBI:90510"/>
        <dbReference type="ChEBI" id="CHEBI:90511"/>
        <dbReference type="EC" id="2.1.1.100"/>
    </reaction>
</comment>
<dbReference type="OrthoDB" id="422086at2759"/>
<keyword evidence="5" id="KW-0949">S-adenosyl-L-methionine</keyword>
<keyword evidence="2 5" id="KW-0812">Transmembrane</keyword>